<dbReference type="InterPro" id="IPR001487">
    <property type="entry name" value="Bromodomain"/>
</dbReference>
<feature type="region of interest" description="Disordered" evidence="3">
    <location>
        <begin position="274"/>
        <end position="556"/>
    </location>
</feature>
<feature type="compositionally biased region" description="Basic and acidic residues" evidence="3">
    <location>
        <begin position="521"/>
        <end position="530"/>
    </location>
</feature>
<evidence type="ECO:0000256" key="3">
    <source>
        <dbReference type="SAM" id="MobiDB-lite"/>
    </source>
</evidence>
<dbReference type="PANTHER" id="PTHR15398:SF4">
    <property type="entry name" value="BROMODOMAIN-CONTAINING PROTEIN 8 ISOFORM X1"/>
    <property type="match status" value="1"/>
</dbReference>
<dbReference type="Proteomes" id="UP000027222">
    <property type="component" value="Unassembled WGS sequence"/>
</dbReference>
<keyword evidence="1 2" id="KW-0103">Bromodomain</keyword>
<dbReference type="PANTHER" id="PTHR15398">
    <property type="entry name" value="BROMODOMAIN-CONTAINING PROTEIN 8"/>
    <property type="match status" value="1"/>
</dbReference>
<dbReference type="GO" id="GO:0006325">
    <property type="term" value="P:chromatin organization"/>
    <property type="evidence" value="ECO:0007669"/>
    <property type="project" value="UniProtKB-ARBA"/>
</dbReference>
<feature type="region of interest" description="Disordered" evidence="3">
    <location>
        <begin position="185"/>
        <end position="234"/>
    </location>
</feature>
<feature type="compositionally biased region" description="Basic and acidic residues" evidence="3">
    <location>
        <begin position="310"/>
        <end position="330"/>
    </location>
</feature>
<dbReference type="STRING" id="685588.A0A067TKK8"/>
<evidence type="ECO:0000259" key="4">
    <source>
        <dbReference type="PROSITE" id="PS50014"/>
    </source>
</evidence>
<feature type="compositionally biased region" description="Polar residues" evidence="3">
    <location>
        <begin position="457"/>
        <end position="466"/>
    </location>
</feature>
<evidence type="ECO:0000256" key="1">
    <source>
        <dbReference type="ARBA" id="ARBA00023117"/>
    </source>
</evidence>
<organism evidence="5 6">
    <name type="scientific">Galerina marginata (strain CBS 339.88)</name>
    <dbReference type="NCBI Taxonomy" id="685588"/>
    <lineage>
        <taxon>Eukaryota</taxon>
        <taxon>Fungi</taxon>
        <taxon>Dikarya</taxon>
        <taxon>Basidiomycota</taxon>
        <taxon>Agaricomycotina</taxon>
        <taxon>Agaricomycetes</taxon>
        <taxon>Agaricomycetidae</taxon>
        <taxon>Agaricales</taxon>
        <taxon>Agaricineae</taxon>
        <taxon>Strophariaceae</taxon>
        <taxon>Galerina</taxon>
    </lineage>
</organism>
<dbReference type="SMART" id="SM00297">
    <property type="entry name" value="BROMO"/>
    <property type="match status" value="1"/>
</dbReference>
<gene>
    <name evidence="5" type="ORF">GALMADRAFT_236041</name>
</gene>
<name>A0A067TKK8_GALM3</name>
<evidence type="ECO:0000256" key="2">
    <source>
        <dbReference type="PROSITE-ProRule" id="PRU00035"/>
    </source>
</evidence>
<dbReference type="AlphaFoldDB" id="A0A067TKK8"/>
<sequence>MSARSTRRPQIPLNSLESLLLAQAVWVLGAGPDSWASIAKILFKHPLLSRPKSFFSAQSCNSMYEALMKEAGVEMDESNNAPHAPANLQLAQKHYRSRFLELQDLILAEELKFKTVLQEIEEIRAGIWDKDIQSMNSGQLHLEHAQQPTTPFPDKPDEVFGGSDLSGITESNDSLGLQEDLVTSTTFEDERRQQEPHKELSTDVEEDGLIERDEKSPSLSSIHQDTTADTPNGNFEFVGQIPEPDNMEEVESEQPVVAVEVDEEINQVPEITLEAVANQDDNVEQSEPEKGVRMDDINAPESIEVVEQDIVVRTHETTSQRQEEVHKEEESKVEEEETSQELENEYQEEAASEGQVENSRGSEPELGDPQTRSGQNVDEEGEPNSGKSTHPTDVETDSELAHTPAAVAIGFEEEAEPVADEGHSSETEPVAPTRRSTRRRKSSVASVPPPQTRTRLRSQAQLSETELQVPADSENDGDTEAKENTPAVDDEHASSPFDGVVTRRRDSKRKASFLESAGSPPDKKRLREDSEPVDEEEPGPSSHSTRTRVTRHATKTEEQVALKRFQNVIGMLHSQISQHRNGNIFHNPIKNSEAPDYHEIVKRPMDLKTIKTRVKDGVIANSLEFQRDIYLMFANAMMYNRPGSDVHAMAEDMMLESEGQITAFRQTEGLVKRGQRP</sequence>
<feature type="compositionally biased region" description="Polar residues" evidence="3">
    <location>
        <begin position="217"/>
        <end position="233"/>
    </location>
</feature>
<dbReference type="InterPro" id="IPR036427">
    <property type="entry name" value="Bromodomain-like_sf"/>
</dbReference>
<accession>A0A067TKK8</accession>
<dbReference type="HOGENOM" id="CLU_022084_1_0_1"/>
<dbReference type="SUPFAM" id="SSF47370">
    <property type="entry name" value="Bromodomain"/>
    <property type="match status" value="1"/>
</dbReference>
<dbReference type="PRINTS" id="PR00503">
    <property type="entry name" value="BROMODOMAIN"/>
</dbReference>
<dbReference type="Pfam" id="PF00439">
    <property type="entry name" value="Bromodomain"/>
    <property type="match status" value="1"/>
</dbReference>
<dbReference type="CDD" id="cd04369">
    <property type="entry name" value="Bromodomain"/>
    <property type="match status" value="1"/>
</dbReference>
<keyword evidence="6" id="KW-1185">Reference proteome</keyword>
<dbReference type="EMBL" id="KL142368">
    <property type="protein sequence ID" value="KDR83701.1"/>
    <property type="molecule type" value="Genomic_DNA"/>
</dbReference>
<proteinExistence type="predicted"/>
<protein>
    <recommendedName>
        <fullName evidence="4">Bromo domain-containing protein</fullName>
    </recommendedName>
</protein>
<feature type="domain" description="Bromo" evidence="4">
    <location>
        <begin position="577"/>
        <end position="647"/>
    </location>
</feature>
<feature type="compositionally biased region" description="Basic and acidic residues" evidence="3">
    <location>
        <begin position="188"/>
        <end position="201"/>
    </location>
</feature>
<reference evidence="6" key="1">
    <citation type="journal article" date="2014" name="Proc. Natl. Acad. Sci. U.S.A.">
        <title>Extensive sampling of basidiomycete genomes demonstrates inadequacy of the white-rot/brown-rot paradigm for wood decay fungi.</title>
        <authorList>
            <person name="Riley R."/>
            <person name="Salamov A.A."/>
            <person name="Brown D.W."/>
            <person name="Nagy L.G."/>
            <person name="Floudas D."/>
            <person name="Held B.W."/>
            <person name="Levasseur A."/>
            <person name="Lombard V."/>
            <person name="Morin E."/>
            <person name="Otillar R."/>
            <person name="Lindquist E.A."/>
            <person name="Sun H."/>
            <person name="LaButti K.M."/>
            <person name="Schmutz J."/>
            <person name="Jabbour D."/>
            <person name="Luo H."/>
            <person name="Baker S.E."/>
            <person name="Pisabarro A.G."/>
            <person name="Walton J.D."/>
            <person name="Blanchette R.A."/>
            <person name="Henrissat B."/>
            <person name="Martin F."/>
            <person name="Cullen D."/>
            <person name="Hibbett D.S."/>
            <person name="Grigoriev I.V."/>
        </authorList>
    </citation>
    <scope>NUCLEOTIDE SEQUENCE [LARGE SCALE GENOMIC DNA]</scope>
    <source>
        <strain evidence="6">CBS 339.88</strain>
    </source>
</reference>
<feature type="compositionally biased region" description="Basic and acidic residues" evidence="3">
    <location>
        <begin position="287"/>
        <end position="296"/>
    </location>
</feature>
<feature type="compositionally biased region" description="Basic and acidic residues" evidence="3">
    <location>
        <begin position="479"/>
        <end position="493"/>
    </location>
</feature>
<evidence type="ECO:0000313" key="5">
    <source>
        <dbReference type="EMBL" id="KDR83701.1"/>
    </source>
</evidence>
<dbReference type="PROSITE" id="PS50014">
    <property type="entry name" value="BROMODOMAIN_2"/>
    <property type="match status" value="1"/>
</dbReference>
<evidence type="ECO:0000313" key="6">
    <source>
        <dbReference type="Proteomes" id="UP000027222"/>
    </source>
</evidence>
<dbReference type="Gene3D" id="1.20.920.10">
    <property type="entry name" value="Bromodomain-like"/>
    <property type="match status" value="1"/>
</dbReference>
<dbReference type="GO" id="GO:0035267">
    <property type="term" value="C:NuA4 histone acetyltransferase complex"/>
    <property type="evidence" value="ECO:0007669"/>
    <property type="project" value="TreeGrafter"/>
</dbReference>
<feature type="compositionally biased region" description="Acidic residues" evidence="3">
    <location>
        <begin position="331"/>
        <end position="351"/>
    </location>
</feature>
<dbReference type="OrthoDB" id="1742084at2759"/>